<feature type="region of interest" description="Disordered" evidence="2">
    <location>
        <begin position="1"/>
        <end position="73"/>
    </location>
</feature>
<feature type="compositionally biased region" description="Low complexity" evidence="2">
    <location>
        <begin position="9"/>
        <end position="32"/>
    </location>
</feature>
<name>A0ABS5L5X1_9ACTN</name>
<dbReference type="Proteomes" id="UP000730482">
    <property type="component" value="Unassembled WGS sequence"/>
</dbReference>
<gene>
    <name evidence="3" type="ORF">KGQ19_42835</name>
</gene>
<proteinExistence type="predicted"/>
<protein>
    <submittedName>
        <fullName evidence="3">Uncharacterized protein</fullName>
    </submittedName>
</protein>
<keyword evidence="1" id="KW-0175">Coiled coil</keyword>
<evidence type="ECO:0000313" key="3">
    <source>
        <dbReference type="EMBL" id="MBS2553609.1"/>
    </source>
</evidence>
<evidence type="ECO:0000256" key="1">
    <source>
        <dbReference type="SAM" id="Coils"/>
    </source>
</evidence>
<reference evidence="3 4" key="1">
    <citation type="submission" date="2020-02" db="EMBL/GenBank/DDBJ databases">
        <title>Acidophilic actinobacteria isolated from forest soil.</title>
        <authorList>
            <person name="Golinska P."/>
        </authorList>
    </citation>
    <scope>NUCLEOTIDE SEQUENCE [LARGE SCALE GENOMIC DNA]</scope>
    <source>
        <strain evidence="3 4">NL8</strain>
    </source>
</reference>
<evidence type="ECO:0000313" key="4">
    <source>
        <dbReference type="Proteomes" id="UP000730482"/>
    </source>
</evidence>
<feature type="coiled-coil region" evidence="1">
    <location>
        <begin position="128"/>
        <end position="155"/>
    </location>
</feature>
<organism evidence="3 4">
    <name type="scientific">Catenulispora pinistramenti</name>
    <dbReference type="NCBI Taxonomy" id="2705254"/>
    <lineage>
        <taxon>Bacteria</taxon>
        <taxon>Bacillati</taxon>
        <taxon>Actinomycetota</taxon>
        <taxon>Actinomycetes</taxon>
        <taxon>Catenulisporales</taxon>
        <taxon>Catenulisporaceae</taxon>
        <taxon>Catenulispora</taxon>
    </lineage>
</organism>
<dbReference type="EMBL" id="JAAFYZ010000269">
    <property type="protein sequence ID" value="MBS2553609.1"/>
    <property type="molecule type" value="Genomic_DNA"/>
</dbReference>
<keyword evidence="4" id="KW-1185">Reference proteome</keyword>
<sequence length="199" mass="21166">MPAPKVLETNPNNTSNPNNRNNNTNNNYNNNPGEWDPNSVHRPPPTDYPTGAGPTPPAVPGSDGGPTGDVRVNTPSLELFAQNIASLIPTVRQALVALDDVNVQPGAFYHADQIRTNINGVNGDAGLKNQLELALNDLINGLQNLHDDVMQLSQKYQSFDDLNTATADDLANRFNDATQYFDNIMTDTGGGGGGGNSGQ</sequence>
<evidence type="ECO:0000256" key="2">
    <source>
        <dbReference type="SAM" id="MobiDB-lite"/>
    </source>
</evidence>
<dbReference type="RefSeq" id="WP_212020330.1">
    <property type="nucleotide sequence ID" value="NZ_JAAFYZ010000269.1"/>
</dbReference>
<comment type="caution">
    <text evidence="3">The sequence shown here is derived from an EMBL/GenBank/DDBJ whole genome shotgun (WGS) entry which is preliminary data.</text>
</comment>
<accession>A0ABS5L5X1</accession>